<evidence type="ECO:0000313" key="2">
    <source>
        <dbReference type="Proteomes" id="UP000051655"/>
    </source>
</evidence>
<accession>A0A0R2JK13</accession>
<dbReference type="CDD" id="cd09024">
    <property type="entry name" value="Aldose_epim_lacX"/>
    <property type="match status" value="1"/>
</dbReference>
<dbReference type="RefSeq" id="WP_057753330.1">
    <property type="nucleotide sequence ID" value="NZ_JQBP01000001.1"/>
</dbReference>
<dbReference type="AlphaFoldDB" id="A0A0R2JK13"/>
<dbReference type="InterPro" id="IPR011013">
    <property type="entry name" value="Gal_mutarotase_sf_dom"/>
</dbReference>
<dbReference type="GO" id="GO:0030246">
    <property type="term" value="F:carbohydrate binding"/>
    <property type="evidence" value="ECO:0007669"/>
    <property type="project" value="InterPro"/>
</dbReference>
<protein>
    <recommendedName>
        <fullName evidence="3">Aldose 1-epimerase</fullName>
    </recommendedName>
</protein>
<reference evidence="1 2" key="1">
    <citation type="journal article" date="2015" name="Genome Announc.">
        <title>Expanding the biotechnology potential of lactobacilli through comparative genomics of 213 strains and associated genera.</title>
        <authorList>
            <person name="Sun Z."/>
            <person name="Harris H.M."/>
            <person name="McCann A."/>
            <person name="Guo C."/>
            <person name="Argimon S."/>
            <person name="Zhang W."/>
            <person name="Yang X."/>
            <person name="Jeffery I.B."/>
            <person name="Cooney J.C."/>
            <person name="Kagawa T.F."/>
            <person name="Liu W."/>
            <person name="Song Y."/>
            <person name="Salvetti E."/>
            <person name="Wrobel A."/>
            <person name="Rasinkangas P."/>
            <person name="Parkhill J."/>
            <person name="Rea M.C."/>
            <person name="O'Sullivan O."/>
            <person name="Ritari J."/>
            <person name="Douillard F.P."/>
            <person name="Paul Ross R."/>
            <person name="Yang R."/>
            <person name="Briner A.E."/>
            <person name="Felis G.E."/>
            <person name="de Vos W.M."/>
            <person name="Barrangou R."/>
            <person name="Klaenhammer T.R."/>
            <person name="Caufield P.W."/>
            <person name="Cui Y."/>
            <person name="Zhang H."/>
            <person name="O'Toole P.W."/>
        </authorList>
    </citation>
    <scope>NUCLEOTIDE SEQUENCE [LARGE SCALE GENOMIC DNA]</scope>
    <source>
        <strain evidence="1 2">DSM 20593</strain>
    </source>
</reference>
<evidence type="ECO:0008006" key="3">
    <source>
        <dbReference type="Google" id="ProtNLM"/>
    </source>
</evidence>
<organism evidence="1 2">
    <name type="scientific">Weissella kandleri</name>
    <dbReference type="NCBI Taxonomy" id="1616"/>
    <lineage>
        <taxon>Bacteria</taxon>
        <taxon>Bacillati</taxon>
        <taxon>Bacillota</taxon>
        <taxon>Bacilli</taxon>
        <taxon>Lactobacillales</taxon>
        <taxon>Lactobacillaceae</taxon>
        <taxon>Weissella</taxon>
    </lineage>
</organism>
<dbReference type="STRING" id="1616.IV73_GL000109"/>
<gene>
    <name evidence="1" type="ORF">IV73_GL000109</name>
</gene>
<dbReference type="Gene3D" id="2.70.98.10">
    <property type="match status" value="1"/>
</dbReference>
<dbReference type="EMBL" id="JQBP01000001">
    <property type="protein sequence ID" value="KRN75621.1"/>
    <property type="molecule type" value="Genomic_DNA"/>
</dbReference>
<keyword evidence="2" id="KW-1185">Reference proteome</keyword>
<comment type="caution">
    <text evidence="1">The sequence shown here is derived from an EMBL/GenBank/DDBJ whole genome shotgun (WGS) entry which is preliminary data.</text>
</comment>
<dbReference type="GO" id="GO:0016853">
    <property type="term" value="F:isomerase activity"/>
    <property type="evidence" value="ECO:0007669"/>
    <property type="project" value="InterPro"/>
</dbReference>
<evidence type="ECO:0000313" key="1">
    <source>
        <dbReference type="EMBL" id="KRN75621.1"/>
    </source>
</evidence>
<dbReference type="InterPro" id="IPR008183">
    <property type="entry name" value="Aldose_1/G6P_1-epimerase"/>
</dbReference>
<dbReference type="Pfam" id="PF01263">
    <property type="entry name" value="Aldose_epim"/>
    <property type="match status" value="1"/>
</dbReference>
<dbReference type="OrthoDB" id="9795355at2"/>
<dbReference type="GO" id="GO:0005975">
    <property type="term" value="P:carbohydrate metabolic process"/>
    <property type="evidence" value="ECO:0007669"/>
    <property type="project" value="InterPro"/>
</dbReference>
<dbReference type="PATRIC" id="fig|1616.3.peg.112"/>
<sequence>MIKLENDLLTVEVNELGAELSSLQLNTTAKEYLWQADAKIWGRHAPNLFPIVGRLHDNEYQYQGHKYHMNQHGFARDMPFKVIEQTIEMVKFQLTNTAETKEKYPFDFRFEVTYRLVDDQLNVTYHVVNPADETLIFGVGGHPGFNLPMDNQHHFEDYQLEFNPQKTFNRKILAGPFVDFQQDTTFDGRQTLPVRWEDYQNDAIILDLQQTPFEIKLHDEQNQHGVTLTIDNAKYVGIWTKADVEAPFLCIEPWWGIADSTDATGDLADKFGMNHLAAHDSMTGNYSIKIF</sequence>
<dbReference type="SUPFAM" id="SSF74650">
    <property type="entry name" value="Galactose mutarotase-like"/>
    <property type="match status" value="1"/>
</dbReference>
<dbReference type="InterPro" id="IPR014718">
    <property type="entry name" value="GH-type_carb-bd"/>
</dbReference>
<proteinExistence type="predicted"/>
<dbReference type="Proteomes" id="UP000051655">
    <property type="component" value="Unassembled WGS sequence"/>
</dbReference>
<name>A0A0R2JK13_9LACO</name>
<dbReference type="InterPro" id="IPR037481">
    <property type="entry name" value="LacX"/>
</dbReference>